<feature type="domain" description="BHLH" evidence="7">
    <location>
        <begin position="122"/>
        <end position="171"/>
    </location>
</feature>
<dbReference type="PANTHER" id="PTHR45914">
    <property type="entry name" value="TRANSCRIPTION FACTOR HEC3-RELATED"/>
    <property type="match status" value="1"/>
</dbReference>
<dbReference type="GO" id="GO:0005634">
    <property type="term" value="C:nucleus"/>
    <property type="evidence" value="ECO:0007669"/>
    <property type="project" value="UniProtKB-SubCell"/>
</dbReference>
<comment type="subcellular location">
    <subcellularLocation>
        <location evidence="1">Nucleus</location>
    </subcellularLocation>
</comment>
<dbReference type="InterPro" id="IPR011598">
    <property type="entry name" value="bHLH_dom"/>
</dbReference>
<evidence type="ECO:0000313" key="9">
    <source>
        <dbReference type="Proteomes" id="UP001280121"/>
    </source>
</evidence>
<dbReference type="InterPro" id="IPR036638">
    <property type="entry name" value="HLH_DNA-bd_sf"/>
</dbReference>
<dbReference type="AlphaFoldDB" id="A0AAD9X0H7"/>
<keyword evidence="9" id="KW-1185">Reference proteome</keyword>
<sequence>MERGDLQSSLGMVMGMGEYGFNNTFLTDNNNLTPLPHSDFAPFQHNHHFTHNPYPYPPPSRIAASSSSFNDPTQLFDFFSIPQQQHQHQLADSSSSSSSSSKRPRFDSQIQTLLSTNNLVVSPAPVLKHSTRRSAQKLSDKTRSLQKLLPSDKKMDIATMLEEAYKYVRFLQAQVRAIESMPLDSSFVVQNDCDWACFGGRSGLGMLNRQQLLQVIVNSPGAQTTLYSQGFCVYSLEQLIFLNKLSQPKLFINN</sequence>
<keyword evidence="3" id="KW-0238">DNA-binding</keyword>
<proteinExistence type="predicted"/>
<reference evidence="8" key="1">
    <citation type="journal article" date="2023" name="Plant J.">
        <title>Genome sequences and population genomics provide insights into the demographic history, inbreeding, and mutation load of two 'living fossil' tree species of Dipteronia.</title>
        <authorList>
            <person name="Feng Y."/>
            <person name="Comes H.P."/>
            <person name="Chen J."/>
            <person name="Zhu S."/>
            <person name="Lu R."/>
            <person name="Zhang X."/>
            <person name="Li P."/>
            <person name="Qiu J."/>
            <person name="Olsen K.M."/>
            <person name="Qiu Y."/>
        </authorList>
    </citation>
    <scope>NUCLEOTIDE SEQUENCE</scope>
    <source>
        <strain evidence="8">KIB01</strain>
    </source>
</reference>
<dbReference type="SUPFAM" id="SSF47459">
    <property type="entry name" value="HLH, helix-loop-helix DNA-binding domain"/>
    <property type="match status" value="1"/>
</dbReference>
<dbReference type="SMART" id="SM00353">
    <property type="entry name" value="HLH"/>
    <property type="match status" value="1"/>
</dbReference>
<dbReference type="Proteomes" id="UP001280121">
    <property type="component" value="Unassembled WGS sequence"/>
</dbReference>
<name>A0AAD9X0H7_9ROSI</name>
<organism evidence="8 9">
    <name type="scientific">Dipteronia dyeriana</name>
    <dbReference type="NCBI Taxonomy" id="168575"/>
    <lineage>
        <taxon>Eukaryota</taxon>
        <taxon>Viridiplantae</taxon>
        <taxon>Streptophyta</taxon>
        <taxon>Embryophyta</taxon>
        <taxon>Tracheophyta</taxon>
        <taxon>Spermatophyta</taxon>
        <taxon>Magnoliopsida</taxon>
        <taxon>eudicotyledons</taxon>
        <taxon>Gunneridae</taxon>
        <taxon>Pentapetalae</taxon>
        <taxon>rosids</taxon>
        <taxon>malvids</taxon>
        <taxon>Sapindales</taxon>
        <taxon>Sapindaceae</taxon>
        <taxon>Hippocastanoideae</taxon>
        <taxon>Acereae</taxon>
        <taxon>Dipteronia</taxon>
    </lineage>
</organism>
<evidence type="ECO:0000256" key="3">
    <source>
        <dbReference type="ARBA" id="ARBA00023125"/>
    </source>
</evidence>
<evidence type="ECO:0000256" key="2">
    <source>
        <dbReference type="ARBA" id="ARBA00023015"/>
    </source>
</evidence>
<dbReference type="PANTHER" id="PTHR45914:SF24">
    <property type="entry name" value="BHLH DOMAIN-CONTAINING PROTEIN"/>
    <property type="match status" value="1"/>
</dbReference>
<evidence type="ECO:0000256" key="4">
    <source>
        <dbReference type="ARBA" id="ARBA00023163"/>
    </source>
</evidence>
<dbReference type="EMBL" id="JANJYI010000005">
    <property type="protein sequence ID" value="KAK2650669.1"/>
    <property type="molecule type" value="Genomic_DNA"/>
</dbReference>
<evidence type="ECO:0000256" key="1">
    <source>
        <dbReference type="ARBA" id="ARBA00004123"/>
    </source>
</evidence>
<dbReference type="Gene3D" id="4.10.280.10">
    <property type="entry name" value="Helix-loop-helix DNA-binding domain"/>
    <property type="match status" value="1"/>
</dbReference>
<accession>A0AAD9X0H7</accession>
<dbReference type="GO" id="GO:0003700">
    <property type="term" value="F:DNA-binding transcription factor activity"/>
    <property type="evidence" value="ECO:0007669"/>
    <property type="project" value="InterPro"/>
</dbReference>
<gene>
    <name evidence="8" type="ORF">Ddye_018158</name>
</gene>
<dbReference type="GO" id="GO:0046983">
    <property type="term" value="F:protein dimerization activity"/>
    <property type="evidence" value="ECO:0007669"/>
    <property type="project" value="InterPro"/>
</dbReference>
<feature type="region of interest" description="Disordered" evidence="6">
    <location>
        <begin position="87"/>
        <end position="107"/>
    </location>
</feature>
<dbReference type="GO" id="GO:0003677">
    <property type="term" value="F:DNA binding"/>
    <property type="evidence" value="ECO:0007669"/>
    <property type="project" value="UniProtKB-KW"/>
</dbReference>
<protein>
    <recommendedName>
        <fullName evidence="7">BHLH domain-containing protein</fullName>
    </recommendedName>
</protein>
<keyword evidence="2" id="KW-0805">Transcription regulation</keyword>
<evidence type="ECO:0000256" key="6">
    <source>
        <dbReference type="SAM" id="MobiDB-lite"/>
    </source>
</evidence>
<comment type="caution">
    <text evidence="8">The sequence shown here is derived from an EMBL/GenBank/DDBJ whole genome shotgun (WGS) entry which is preliminary data.</text>
</comment>
<keyword evidence="5" id="KW-0539">Nucleus</keyword>
<evidence type="ECO:0000313" key="8">
    <source>
        <dbReference type="EMBL" id="KAK2650669.1"/>
    </source>
</evidence>
<dbReference type="PROSITE" id="PS50888">
    <property type="entry name" value="BHLH"/>
    <property type="match status" value="1"/>
</dbReference>
<evidence type="ECO:0000256" key="5">
    <source>
        <dbReference type="ARBA" id="ARBA00023242"/>
    </source>
</evidence>
<dbReference type="InterPro" id="IPR045843">
    <property type="entry name" value="IND-like"/>
</dbReference>
<evidence type="ECO:0000259" key="7">
    <source>
        <dbReference type="PROSITE" id="PS50888"/>
    </source>
</evidence>
<keyword evidence="4" id="KW-0804">Transcription</keyword>